<sequence length="568" mass="63256">MPIHEHRFFSSRRSKIGPKHDYTWFCCECGGFAGTWEINEACPQWLCHHARCSLCVIERVLVPRDPFLPSRTWTTPTWRGLSKPASDSLLSPQGDSHKFATPSTGVVIDSYPSLLDFPPPSPSSSGSSHDLERDEDFDDGHTHEIGDSIVSRSLSNEFSATARDMLPLLFARYEEWLRQATSAPSGSGSGGASSSRNTRHEDQQSSTEGPPRKRRRTDDNGDSAEEKEPSIEVALPDGLETIRLDRRLFACPFWKENSSQWRYCFRYRLRRIQDVKQHLRRVHAQSCHCVRCGHEFPCRQDRDSHYASAIPCETRPFRRKWLTDDQTESLKKKSNPKHTADQQWYAIWDVVFPDHPRRPDSPYLDGSLSEDLSSFRDFFLAEGPSILRESIGPRSAMYERQALQLSLTQIYNQWASARGQSMLDPDGDTSAGSSSAAETPPSAIIAAPTPGMFAESSGAETLWPWDCIAESVREAEGGDLHSTPNFFGDDLGFLDFGFDSYPPGDSGTGGLNETSLFLYPTNYADGFGELDAATSDSSNPTDSHGGLQIGEEPGLPTPTSMEPKSPKA</sequence>
<name>A0AA40ADH3_9PEZI</name>
<feature type="region of interest" description="Disordered" evidence="1">
    <location>
        <begin position="529"/>
        <end position="568"/>
    </location>
</feature>
<dbReference type="AlphaFoldDB" id="A0AA40ADH3"/>
<feature type="region of interest" description="Disordered" evidence="1">
    <location>
        <begin position="180"/>
        <end position="232"/>
    </location>
</feature>
<dbReference type="PANTHER" id="PTHR38166:SF1">
    <property type="entry name" value="C2H2-TYPE DOMAIN-CONTAINING PROTEIN"/>
    <property type="match status" value="1"/>
</dbReference>
<dbReference type="RefSeq" id="XP_060295091.1">
    <property type="nucleotide sequence ID" value="XM_060442376.1"/>
</dbReference>
<dbReference type="Proteomes" id="UP001172101">
    <property type="component" value="Unassembled WGS sequence"/>
</dbReference>
<dbReference type="GeneID" id="85325646"/>
<evidence type="ECO:0008006" key="4">
    <source>
        <dbReference type="Google" id="ProtNLM"/>
    </source>
</evidence>
<feature type="region of interest" description="Disordered" evidence="1">
    <location>
        <begin position="117"/>
        <end position="144"/>
    </location>
</feature>
<feature type="compositionally biased region" description="Basic and acidic residues" evidence="1">
    <location>
        <begin position="216"/>
        <end position="230"/>
    </location>
</feature>
<proteinExistence type="predicted"/>
<organism evidence="2 3">
    <name type="scientific">Lasiosphaeria miniovina</name>
    <dbReference type="NCBI Taxonomy" id="1954250"/>
    <lineage>
        <taxon>Eukaryota</taxon>
        <taxon>Fungi</taxon>
        <taxon>Dikarya</taxon>
        <taxon>Ascomycota</taxon>
        <taxon>Pezizomycotina</taxon>
        <taxon>Sordariomycetes</taxon>
        <taxon>Sordariomycetidae</taxon>
        <taxon>Sordariales</taxon>
        <taxon>Lasiosphaeriaceae</taxon>
        <taxon>Lasiosphaeria</taxon>
    </lineage>
</organism>
<comment type="caution">
    <text evidence="2">The sequence shown here is derived from an EMBL/GenBank/DDBJ whole genome shotgun (WGS) entry which is preliminary data.</text>
</comment>
<keyword evidence="3" id="KW-1185">Reference proteome</keyword>
<feature type="region of interest" description="Disordered" evidence="1">
    <location>
        <begin position="421"/>
        <end position="441"/>
    </location>
</feature>
<gene>
    <name evidence="2" type="ORF">B0T26DRAFT_718302</name>
</gene>
<reference evidence="2" key="1">
    <citation type="submission" date="2023-06" db="EMBL/GenBank/DDBJ databases">
        <title>Genome-scale phylogeny and comparative genomics of the fungal order Sordariales.</title>
        <authorList>
            <consortium name="Lawrence Berkeley National Laboratory"/>
            <person name="Hensen N."/>
            <person name="Bonometti L."/>
            <person name="Westerberg I."/>
            <person name="Brannstrom I.O."/>
            <person name="Guillou S."/>
            <person name="Cros-Aarteil S."/>
            <person name="Calhoun S."/>
            <person name="Haridas S."/>
            <person name="Kuo A."/>
            <person name="Mondo S."/>
            <person name="Pangilinan J."/>
            <person name="Riley R."/>
            <person name="LaButti K."/>
            <person name="Andreopoulos B."/>
            <person name="Lipzen A."/>
            <person name="Chen C."/>
            <person name="Yanf M."/>
            <person name="Daum C."/>
            <person name="Ng V."/>
            <person name="Clum A."/>
            <person name="Steindorff A."/>
            <person name="Ohm R."/>
            <person name="Martin F."/>
            <person name="Silar P."/>
            <person name="Natvig D."/>
            <person name="Lalanne C."/>
            <person name="Gautier V."/>
            <person name="Ament-velasquez S.L."/>
            <person name="Kruys A."/>
            <person name="Hutchinson M.I."/>
            <person name="Powell A.J."/>
            <person name="Barry K."/>
            <person name="Miller A.N."/>
            <person name="Grigoriev I.V."/>
            <person name="Debuchy R."/>
            <person name="Gladieux P."/>
            <person name="Thoren M.H."/>
            <person name="Johannesson H."/>
        </authorList>
    </citation>
    <scope>NUCLEOTIDE SEQUENCE</scope>
    <source>
        <strain evidence="2">SMH2392-1A</strain>
    </source>
</reference>
<evidence type="ECO:0000313" key="2">
    <source>
        <dbReference type="EMBL" id="KAK0713769.1"/>
    </source>
</evidence>
<evidence type="ECO:0000256" key="1">
    <source>
        <dbReference type="SAM" id="MobiDB-lite"/>
    </source>
</evidence>
<accession>A0AA40ADH3</accession>
<protein>
    <recommendedName>
        <fullName evidence="4">C2H2-type domain-containing protein</fullName>
    </recommendedName>
</protein>
<evidence type="ECO:0000313" key="3">
    <source>
        <dbReference type="Proteomes" id="UP001172101"/>
    </source>
</evidence>
<feature type="compositionally biased region" description="Low complexity" evidence="1">
    <location>
        <begin position="428"/>
        <end position="441"/>
    </location>
</feature>
<dbReference type="EMBL" id="JAUIRO010000005">
    <property type="protein sequence ID" value="KAK0713769.1"/>
    <property type="molecule type" value="Genomic_DNA"/>
</dbReference>
<dbReference type="PANTHER" id="PTHR38166">
    <property type="entry name" value="C2H2-TYPE DOMAIN-CONTAINING PROTEIN-RELATED"/>
    <property type="match status" value="1"/>
</dbReference>